<dbReference type="Proteomes" id="UP000004295">
    <property type="component" value="Unassembled WGS sequence"/>
</dbReference>
<feature type="transmembrane region" description="Helical" evidence="1">
    <location>
        <begin position="163"/>
        <end position="187"/>
    </location>
</feature>
<dbReference type="GeneID" id="93365579"/>
<keyword evidence="1" id="KW-1133">Transmembrane helix</keyword>
<evidence type="ECO:0000313" key="3">
    <source>
        <dbReference type="Proteomes" id="UP000004295"/>
    </source>
</evidence>
<evidence type="ECO:0000313" key="2">
    <source>
        <dbReference type="EMBL" id="EEN83580.1"/>
    </source>
</evidence>
<feature type="transmembrane region" description="Helical" evidence="1">
    <location>
        <begin position="238"/>
        <end position="256"/>
    </location>
</feature>
<protein>
    <recommendedName>
        <fullName evidence="4">EpsG family protein</fullName>
    </recommendedName>
</protein>
<gene>
    <name evidence="2" type="ORF">POREN0001_1267</name>
</gene>
<name>C3J824_POREA</name>
<evidence type="ECO:0008006" key="4">
    <source>
        <dbReference type="Google" id="ProtNLM"/>
    </source>
</evidence>
<keyword evidence="1" id="KW-0472">Membrane</keyword>
<dbReference type="InterPro" id="IPR049458">
    <property type="entry name" value="EpsG-like"/>
</dbReference>
<dbReference type="EMBL" id="ACNN01000005">
    <property type="protein sequence ID" value="EEN83580.1"/>
    <property type="molecule type" value="Genomic_DNA"/>
</dbReference>
<feature type="transmembrane region" description="Helical" evidence="1">
    <location>
        <begin position="319"/>
        <end position="337"/>
    </location>
</feature>
<dbReference type="RefSeq" id="WP_004332047.1">
    <property type="nucleotide sequence ID" value="NZ_ACNN01000005.1"/>
</dbReference>
<proteinExistence type="predicted"/>
<organism evidence="2 3">
    <name type="scientific">Porphyromonas endodontalis (strain ATCC 35406 / DSM 24491 / JCM 8526 / CCUG 16442 / BCRC 14492 / NCTC 13058 / HG 370)</name>
    <name type="common">Bacteroides endodontalis</name>
    <dbReference type="NCBI Taxonomy" id="553175"/>
    <lineage>
        <taxon>Bacteria</taxon>
        <taxon>Pseudomonadati</taxon>
        <taxon>Bacteroidota</taxon>
        <taxon>Bacteroidia</taxon>
        <taxon>Bacteroidales</taxon>
        <taxon>Porphyromonadaceae</taxon>
        <taxon>Porphyromonas</taxon>
    </lineage>
</organism>
<dbReference type="AlphaFoldDB" id="C3J824"/>
<dbReference type="Pfam" id="PF14897">
    <property type="entry name" value="EpsG"/>
    <property type="match status" value="1"/>
</dbReference>
<dbReference type="STRING" id="553175.POREN0001_1267"/>
<reference evidence="2 3" key="1">
    <citation type="submission" date="2009-04" db="EMBL/GenBank/DDBJ databases">
        <authorList>
            <person name="Sebastian Y."/>
            <person name="Madupu R."/>
            <person name="Durkin A.S."/>
            <person name="Torralba M."/>
            <person name="Methe B."/>
            <person name="Sutton G.G."/>
            <person name="Strausberg R.L."/>
            <person name="Nelson K.E."/>
        </authorList>
    </citation>
    <scope>NUCLEOTIDE SEQUENCE [LARGE SCALE GENOMIC DNA]</scope>
    <source>
        <strain evidence="3">ATCC 35406 / BCRC 14492 / JCM 8526 / NCTC 13058 / HG 370</strain>
    </source>
</reference>
<feature type="transmembrane region" description="Helical" evidence="1">
    <location>
        <begin position="115"/>
        <end position="132"/>
    </location>
</feature>
<feature type="transmembrane region" description="Helical" evidence="1">
    <location>
        <begin position="194"/>
        <end position="218"/>
    </location>
</feature>
<keyword evidence="3" id="KW-1185">Reference proteome</keyword>
<dbReference type="eggNOG" id="ENOG5033A5I">
    <property type="taxonomic scope" value="Bacteria"/>
</dbReference>
<sequence>MPPYSALFFALFFLLAFFLIWTIDRDKYASQIPIVALGVLLILFLGLRFEVGRDYPIYKDAFENVFSSHSQHMSKIWKTYNEVLRFLHLDFSVWTLGVAALFIPLTLWGYKKQSYRFAIAALTFILVWKLYFESFNTVRQCMAQAICLFSIPLFRDRRYLETLIVLLLAYLTHSSAIIMFVLVPLFFVRFNRIFMGILFALSLTLLPIITKAILQFSIPYLPFDTMYIEQMYDTQEGLGSGIMYYFNTLIAFYLLWRQKDLLDLDRNLLPYINTFFFATIITNTFVFFQVADRFMYFPFFFLPILISNLYEKGNLYDRWVIIILLVVQSLITMRNIMNTDESYYNYKIIIHDREAPNDFWINQTNNRTYSLSLFRENDQPNEPKGNEEKRREQICFGLFPRQAQ</sequence>
<feature type="transmembrane region" description="Helical" evidence="1">
    <location>
        <begin position="91"/>
        <end position="108"/>
    </location>
</feature>
<feature type="transmembrane region" description="Helical" evidence="1">
    <location>
        <begin position="268"/>
        <end position="288"/>
    </location>
</feature>
<accession>C3J824</accession>
<keyword evidence="1" id="KW-0812">Transmembrane</keyword>
<feature type="transmembrane region" description="Helical" evidence="1">
    <location>
        <begin position="6"/>
        <end position="23"/>
    </location>
</feature>
<evidence type="ECO:0000256" key="1">
    <source>
        <dbReference type="SAM" id="Phobius"/>
    </source>
</evidence>
<comment type="caution">
    <text evidence="2">The sequence shown here is derived from an EMBL/GenBank/DDBJ whole genome shotgun (WGS) entry which is preliminary data.</text>
</comment>
<feature type="transmembrane region" description="Helical" evidence="1">
    <location>
        <begin position="30"/>
        <end position="49"/>
    </location>
</feature>